<protein>
    <submittedName>
        <fullName evidence="1">Uncharacterized protein</fullName>
    </submittedName>
</protein>
<accession>A0A177TRC7</accession>
<keyword evidence="2" id="KW-1185">Reference proteome</keyword>
<evidence type="ECO:0000313" key="2">
    <source>
        <dbReference type="Proteomes" id="UP000077521"/>
    </source>
</evidence>
<evidence type="ECO:0000313" key="1">
    <source>
        <dbReference type="EMBL" id="KAE8239795.1"/>
    </source>
</evidence>
<reference evidence="1" key="1">
    <citation type="submission" date="2016-04" db="EMBL/GenBank/DDBJ databases">
        <authorList>
            <person name="Nguyen H.D."/>
            <person name="Samba Siva P."/>
            <person name="Cullis J."/>
            <person name="Levesque C.A."/>
            <person name="Hambleton S."/>
        </authorList>
    </citation>
    <scope>NUCLEOTIDE SEQUENCE</scope>
    <source>
        <strain evidence="1">DAOMC 236416</strain>
    </source>
</reference>
<dbReference type="OrthoDB" id="5570111at2759"/>
<organism evidence="1 2">
    <name type="scientific">Tilletia indica</name>
    <dbReference type="NCBI Taxonomy" id="43049"/>
    <lineage>
        <taxon>Eukaryota</taxon>
        <taxon>Fungi</taxon>
        <taxon>Dikarya</taxon>
        <taxon>Basidiomycota</taxon>
        <taxon>Ustilaginomycotina</taxon>
        <taxon>Exobasidiomycetes</taxon>
        <taxon>Tilletiales</taxon>
        <taxon>Tilletiaceae</taxon>
        <taxon>Tilletia</taxon>
    </lineage>
</organism>
<dbReference type="EMBL" id="LWDF02001228">
    <property type="protein sequence ID" value="KAE8239795.1"/>
    <property type="molecule type" value="Genomic_DNA"/>
</dbReference>
<dbReference type="Proteomes" id="UP000077521">
    <property type="component" value="Unassembled WGS sequence"/>
</dbReference>
<comment type="caution">
    <text evidence="1">The sequence shown here is derived from an EMBL/GenBank/DDBJ whole genome shotgun (WGS) entry which is preliminary data.</text>
</comment>
<name>A0A177TRC7_9BASI</name>
<dbReference type="AlphaFoldDB" id="A0A177TRC7"/>
<gene>
    <name evidence="1" type="ORF">A4X13_0g8066</name>
</gene>
<reference evidence="1" key="2">
    <citation type="journal article" date="2019" name="IMA Fungus">
        <title>Genome sequencing and comparison of five Tilletia species to identify candidate genes for the detection of regulated species infecting wheat.</title>
        <authorList>
            <person name="Nguyen H.D.T."/>
            <person name="Sultana T."/>
            <person name="Kesanakurti P."/>
            <person name="Hambleton S."/>
        </authorList>
    </citation>
    <scope>NUCLEOTIDE SEQUENCE</scope>
    <source>
        <strain evidence="1">DAOMC 236416</strain>
    </source>
</reference>
<sequence>MDFREQSQHRFNDLVKGTFIIQKVGNSPMSVAFVSNSGWRGDCMIALIANLAWFEGWAKEMSRYEEWEKETTADDPKNGGIGTVPIGRVDTGVIKAGSGPLRVVQRHHRVHVRPWRQHRFQRQERLRHGHSPW</sequence>
<proteinExistence type="predicted"/>